<comment type="caution">
    <text evidence="2">The sequence shown here is derived from an EMBL/GenBank/DDBJ whole genome shotgun (WGS) entry which is preliminary data.</text>
</comment>
<feature type="chain" id="PRO_5042847798" evidence="1">
    <location>
        <begin position="21"/>
        <end position="178"/>
    </location>
</feature>
<organism evidence="2 3">
    <name type="scientific">Arthrobotrys conoides</name>
    <dbReference type="NCBI Taxonomy" id="74498"/>
    <lineage>
        <taxon>Eukaryota</taxon>
        <taxon>Fungi</taxon>
        <taxon>Dikarya</taxon>
        <taxon>Ascomycota</taxon>
        <taxon>Pezizomycotina</taxon>
        <taxon>Orbiliomycetes</taxon>
        <taxon>Orbiliales</taxon>
        <taxon>Orbiliaceae</taxon>
        <taxon>Arthrobotrys</taxon>
    </lineage>
</organism>
<dbReference type="EMBL" id="JAVHJM010000004">
    <property type="protein sequence ID" value="KAK6515150.1"/>
    <property type="molecule type" value="Genomic_DNA"/>
</dbReference>
<evidence type="ECO:0000313" key="2">
    <source>
        <dbReference type="EMBL" id="KAK6515150.1"/>
    </source>
</evidence>
<accession>A0AAN8NAM2</accession>
<gene>
    <name evidence="2" type="ORF">TWF506_007495</name>
</gene>
<keyword evidence="1" id="KW-0732">Signal</keyword>
<evidence type="ECO:0000313" key="3">
    <source>
        <dbReference type="Proteomes" id="UP001307849"/>
    </source>
</evidence>
<sequence length="178" mass="19252">MQILSKIIVIGLGLAGISNALPAPTETGSAPALTTGYLAPPPGFDTSKHKTPPKGFTPPKLTGLQKRQYDAYAHVVLCDNWYFGGQCDTYDITPNGQPWLLSWLGNMNDRTSSFKVYTNGNPGKVCRLFLDYYFDGSGNLKCSGAYYEAGVTNGNVVVGDALQGYWNDAISCGLCWSY</sequence>
<protein>
    <submittedName>
        <fullName evidence="2">Uncharacterized protein</fullName>
    </submittedName>
</protein>
<evidence type="ECO:0000256" key="1">
    <source>
        <dbReference type="SAM" id="SignalP"/>
    </source>
</evidence>
<keyword evidence="3" id="KW-1185">Reference proteome</keyword>
<reference evidence="2 3" key="1">
    <citation type="submission" date="2019-10" db="EMBL/GenBank/DDBJ databases">
        <authorList>
            <person name="Palmer J.M."/>
        </authorList>
    </citation>
    <scope>NUCLEOTIDE SEQUENCE [LARGE SCALE GENOMIC DNA]</scope>
    <source>
        <strain evidence="2 3">TWF506</strain>
    </source>
</reference>
<dbReference type="Proteomes" id="UP001307849">
    <property type="component" value="Unassembled WGS sequence"/>
</dbReference>
<name>A0AAN8NAM2_9PEZI</name>
<feature type="signal peptide" evidence="1">
    <location>
        <begin position="1"/>
        <end position="20"/>
    </location>
</feature>
<proteinExistence type="predicted"/>
<dbReference type="AlphaFoldDB" id="A0AAN8NAM2"/>